<evidence type="ECO:0000256" key="2">
    <source>
        <dbReference type="ARBA" id="ARBA00022679"/>
    </source>
</evidence>
<dbReference type="GO" id="GO:0016746">
    <property type="term" value="F:acyltransferase activity"/>
    <property type="evidence" value="ECO:0007669"/>
    <property type="project" value="UniProtKB-KW"/>
</dbReference>
<name>A0ABT6X3F7_9BURK</name>
<dbReference type="Proteomes" id="UP001431902">
    <property type="component" value="Unassembled WGS sequence"/>
</dbReference>
<dbReference type="InterPro" id="IPR002123">
    <property type="entry name" value="Plipid/glycerol_acylTrfase"/>
</dbReference>
<dbReference type="SUPFAM" id="SSF69593">
    <property type="entry name" value="Glycerol-3-phosphate (1)-acyltransferase"/>
    <property type="match status" value="1"/>
</dbReference>
<accession>A0ABT6X3F7</accession>
<dbReference type="SMART" id="SM00563">
    <property type="entry name" value="PlsC"/>
    <property type="match status" value="1"/>
</dbReference>
<keyword evidence="2" id="KW-0808">Transferase</keyword>
<comment type="pathway">
    <text evidence="1">Lipid metabolism.</text>
</comment>
<sequence>MTHPVTFQGSRMARWILKAFGWRLNFEGFPTLQGVAIVYPHTSNWDFPVGILAKWALGIPANFWGKDSLFKFPIMGAWMRWVGGVPIDRSSPKGVVGEMVQVFEQHKQQGRLLWLALAPEGTRSPTPGWRSGFYQVAKGADVPLAMVKLDWGTRTLSLVDFFKLSGDVEADYAHMAQVFEGVKGYNALQAAPVIPWSPPARNEALASTASATDVDNNKNLHS</sequence>
<keyword evidence="3 5" id="KW-0012">Acyltransferase</keyword>
<evidence type="ECO:0000256" key="1">
    <source>
        <dbReference type="ARBA" id="ARBA00005189"/>
    </source>
</evidence>
<keyword evidence="6" id="KW-1185">Reference proteome</keyword>
<dbReference type="RefSeq" id="WP_283223053.1">
    <property type="nucleotide sequence ID" value="NZ_JASGBH010000001.1"/>
</dbReference>
<feature type="domain" description="Phospholipid/glycerol acyltransferase" evidence="4">
    <location>
        <begin position="35"/>
        <end position="152"/>
    </location>
</feature>
<proteinExistence type="predicted"/>
<comment type="caution">
    <text evidence="5">The sequence shown here is derived from an EMBL/GenBank/DDBJ whole genome shotgun (WGS) entry which is preliminary data.</text>
</comment>
<evidence type="ECO:0000259" key="4">
    <source>
        <dbReference type="SMART" id="SM00563"/>
    </source>
</evidence>
<dbReference type="Pfam" id="PF01553">
    <property type="entry name" value="Acyltransferase"/>
    <property type="match status" value="1"/>
</dbReference>
<gene>
    <name evidence="5" type="ORF">QLQ16_02275</name>
</gene>
<organism evidence="5 6">
    <name type="scientific">Limnohabitans lacus</name>
    <dbReference type="NCBI Taxonomy" id="3045173"/>
    <lineage>
        <taxon>Bacteria</taxon>
        <taxon>Pseudomonadati</taxon>
        <taxon>Pseudomonadota</taxon>
        <taxon>Betaproteobacteria</taxon>
        <taxon>Burkholderiales</taxon>
        <taxon>Comamonadaceae</taxon>
        <taxon>Limnohabitans</taxon>
    </lineage>
</organism>
<evidence type="ECO:0000313" key="6">
    <source>
        <dbReference type="Proteomes" id="UP001431902"/>
    </source>
</evidence>
<dbReference type="EMBL" id="JASGBH010000001">
    <property type="protein sequence ID" value="MDI9232658.1"/>
    <property type="molecule type" value="Genomic_DNA"/>
</dbReference>
<reference evidence="5" key="1">
    <citation type="submission" date="2023-05" db="EMBL/GenBank/DDBJ databases">
        <title>Limnohabitans sp. strain HM2-2 Genome sequencing and assembly.</title>
        <authorList>
            <person name="Jung Y."/>
        </authorList>
    </citation>
    <scope>NUCLEOTIDE SEQUENCE</scope>
    <source>
        <strain evidence="5">HM2-2</strain>
    </source>
</reference>
<protein>
    <submittedName>
        <fullName evidence="5">1-acyl-sn-glycerol-3-phosphate acyltransferase</fullName>
    </submittedName>
</protein>
<dbReference type="PANTHER" id="PTHR10434:SF9">
    <property type="entry name" value="PHOSPHOLIPID_GLYCEROL ACYLTRANSFERASE DOMAIN-CONTAINING PROTEIN"/>
    <property type="match status" value="1"/>
</dbReference>
<evidence type="ECO:0000256" key="3">
    <source>
        <dbReference type="ARBA" id="ARBA00023315"/>
    </source>
</evidence>
<dbReference type="PANTHER" id="PTHR10434">
    <property type="entry name" value="1-ACYL-SN-GLYCEROL-3-PHOSPHATE ACYLTRANSFERASE"/>
    <property type="match status" value="1"/>
</dbReference>
<evidence type="ECO:0000313" key="5">
    <source>
        <dbReference type="EMBL" id="MDI9232658.1"/>
    </source>
</evidence>